<evidence type="ECO:0000256" key="1">
    <source>
        <dbReference type="SAM" id="MobiDB-lite"/>
    </source>
</evidence>
<dbReference type="RefSeq" id="WP_260901678.1">
    <property type="nucleotide sequence ID" value="NZ_JAOCZP010000002.1"/>
</dbReference>
<evidence type="ECO:0000313" key="3">
    <source>
        <dbReference type="Proteomes" id="UP001320831"/>
    </source>
</evidence>
<name>A0ABT2LKH8_9HYPH</name>
<proteinExistence type="predicted"/>
<reference evidence="2 3" key="1">
    <citation type="submission" date="2022-09" db="EMBL/GenBank/DDBJ databases">
        <title>Chelativorans salina sp. nov., a novel slightly halophilic bacterium isolated from a saline lake sediment enrichment.</title>
        <authorList>
            <person name="Gao L."/>
            <person name="Fang B.-Z."/>
            <person name="Li W.-J."/>
        </authorList>
    </citation>
    <scope>NUCLEOTIDE SEQUENCE [LARGE SCALE GENOMIC DNA]</scope>
    <source>
        <strain evidence="2 3">EGI FJ00035</strain>
    </source>
</reference>
<dbReference type="EMBL" id="JAOCZP010000002">
    <property type="protein sequence ID" value="MCT7375023.1"/>
    <property type="molecule type" value="Genomic_DNA"/>
</dbReference>
<feature type="compositionally biased region" description="Polar residues" evidence="1">
    <location>
        <begin position="15"/>
        <end position="28"/>
    </location>
</feature>
<feature type="compositionally biased region" description="Low complexity" evidence="1">
    <location>
        <begin position="30"/>
        <end position="45"/>
    </location>
</feature>
<keyword evidence="3" id="KW-1185">Reference proteome</keyword>
<dbReference type="Proteomes" id="UP001320831">
    <property type="component" value="Unassembled WGS sequence"/>
</dbReference>
<feature type="region of interest" description="Disordered" evidence="1">
    <location>
        <begin position="1"/>
        <end position="46"/>
    </location>
</feature>
<sequence>MRTIEWQPLPHQLGTIGSESSTPVSQAVRTPAAAAETEESPGSAAKADRLIRHPFILFLAMMLQPAGAMMLSLGDRQGGGSISTGDREHD</sequence>
<gene>
    <name evidence="2" type="ORF">N5A92_08225</name>
</gene>
<feature type="region of interest" description="Disordered" evidence="1">
    <location>
        <begin position="71"/>
        <end position="90"/>
    </location>
</feature>
<accession>A0ABT2LKH8</accession>
<comment type="caution">
    <text evidence="2">The sequence shown here is derived from an EMBL/GenBank/DDBJ whole genome shotgun (WGS) entry which is preliminary data.</text>
</comment>
<protein>
    <submittedName>
        <fullName evidence="2">Uncharacterized protein</fullName>
    </submittedName>
</protein>
<organism evidence="2 3">
    <name type="scientific">Chelativorans salis</name>
    <dbReference type="NCBI Taxonomy" id="2978478"/>
    <lineage>
        <taxon>Bacteria</taxon>
        <taxon>Pseudomonadati</taxon>
        <taxon>Pseudomonadota</taxon>
        <taxon>Alphaproteobacteria</taxon>
        <taxon>Hyphomicrobiales</taxon>
        <taxon>Phyllobacteriaceae</taxon>
        <taxon>Chelativorans</taxon>
    </lineage>
</organism>
<evidence type="ECO:0000313" key="2">
    <source>
        <dbReference type="EMBL" id="MCT7375023.1"/>
    </source>
</evidence>